<protein>
    <submittedName>
        <fullName evidence="4">Cation-transporting ATPase 13A3</fullName>
    </submittedName>
</protein>
<dbReference type="PANTHER" id="PTHR13219:SF6">
    <property type="entry name" value="TRANSMEMBRANE PROTEIN 94"/>
    <property type="match status" value="1"/>
</dbReference>
<sequence>MSQGLGTPVALELFCKMLETLGERPINRIVLLSWSRSDILSLMLSIMSLLLISSSVTSYRYSSSYSWISIAGDLLFVFLSSSLLFLTFITRYKRIISSCSKFKTFLRSFVAFFRNMNPNMLSYSPCLNGLSNEMVGLDTHLTIRDGKIVVLPAVLLVPGDVIIIKPGQTIFAFCKQINENHIHLPGDVFVPHKYSCNPVPTSFTSIEKSDESMVAVVIHSPLVSYLEIAFRSRVENGYTFQPLAYKVVDTAVWVSLIIKCSITLIFLTSIFIGALPIGDLSHQFYRLFIWFAHTFGVVIASSSFSLYFIWMVATAVVTFHFQNVLSNAHVHFKLTDNNDFKSTHVFCQPNISKVSKSNTLTFHSFISNLRSFGFMFYFQTDVDMENIVLTLGTLSSVCCVNQEGVISQSLPTPEKMFFFHRRHHNHHHQESFGTNKSQSVVYKSNLKAEEHLDHQNSKAGQLNTSAFMRTEKQCAEINQGELYKTQSSIQNQLPTNCDPNETPGFQRSAVFPLGSCVAPVVLDLRTDFYRPFLPHFEKPRWDRFLSSLKPIGLSILLNNCHSAIAKQRIGFFEIVNATQKYFDSSSCTTALPLTFCLCGLASQIGFRDGAVNGFGTHGCLGAYSICSAAYASNSNATDMKSKLSSEEILPTKDNTNNNRIHLAYCFSSVFSDPNIQGGYQLLSQGTGDILASLCSDIWDGRDIVPLSDRERELILGFHNRHLSSAYCIGFAYSPLVDKIEESYRLLLGNFSSPSDIFMLRLPGSDDVSPVIRRKVLEHLVCSRSYSNRSPLSRGADNINSTSSIYNRIVHDSDISRSQAISKPNRPHDYRLKFIKNMKNFSFNSFSKYWQHRDRRKEGCDKKEETYSNDKLLKHSPSKKSDRFSKKHRIEHNRISSNFGEYASNCLMLNEFPNANFVSETDDHCKSNADSLDHDEKSNVRINQKEVDNILNNQIFLGLISMQYQANPQVVKSIKQLHQACIRFVHFSRENELRSRVFAERLGLECGWNCHISLKTPNSVSNRKSVDLPKEFHKSNKFSFGTDVFVTERKHFDGSHQTKRWSSSPALRTSYPSKFGSTSDPQFFQSTPFPEYCEANYSKSILPCLNFRQIDSNFQSSCSHDHINNNFTHAVSTSYLQQIRSNEIGPKESFGSYHLSSSSNSTSSVSLSVDGQSDNSEELKLSELLVRNKSRLPCGIDSIRPHLENVDNVPLQVSLFTDCTPKAVSEMIQIMKEYGDTVCLIGSCYSLINYVLFQQSDIAIAVKPILPYSTCQFANTKLIVSNQSVDLLTSDLQSEGFSCSEKNLTSTHQESNTTNFNTFDIAAHLIHLVTPCLLDIEKTGFHVYDLIVEAHASVNNLYHCLVFSSTTPLAVGLLQLLLLIIGLPTRPVFLIDVRSNVQQGELIWLPVEPFRSVIFGSSEIFSNLSKTDKHTIINLLQYSSDWNLEPSFSIGQLFWLLFIVIPSLTLSLIDRQVERNQPLREPPIKRNKLFTKKRCLRFTLVTCSRFIPSLLVCLFCEMGHFLWAQQLEDCHQSFYNIYTNKFNEANPLINDSEAYTKTLSSSYARQVSCLSKLSILICSLKDLIFYQLIMYLIIISFSYANYGQRVWKFRYSTNPSWCIVSSLIFILHSVYMIIRLCIVDSSLRLTSWHILSPIISAFGFIWCILLLFINDLISWREKRAILTEHRLSRLYFNTKLGMYSPV</sequence>
<reference evidence="4" key="2">
    <citation type="submission" date="2018-12" db="UniProtKB">
        <authorList>
            <consortium name="WormBaseParasite"/>
        </authorList>
    </citation>
    <scope>IDENTIFICATION</scope>
    <source>
        <strain evidence="4 5">Puerto Rican</strain>
    </source>
</reference>
<evidence type="ECO:0000313" key="4">
    <source>
        <dbReference type="WBParaSite" id="Smp_174310.1"/>
    </source>
</evidence>
<accession>A0A5K4EX77</accession>
<feature type="transmembrane region" description="Helical" evidence="2">
    <location>
        <begin position="39"/>
        <end position="59"/>
    </location>
</feature>
<feature type="compositionally biased region" description="Basic and acidic residues" evidence="1">
    <location>
        <begin position="856"/>
        <end position="883"/>
    </location>
</feature>
<dbReference type="PANTHER" id="PTHR13219">
    <property type="entry name" value="TRANSMEMBRANE PROTEIN 94"/>
    <property type="match status" value="1"/>
</dbReference>
<feature type="transmembrane region" description="Helical" evidence="2">
    <location>
        <begin position="1582"/>
        <end position="1601"/>
    </location>
</feature>
<evidence type="ECO:0000256" key="1">
    <source>
        <dbReference type="SAM" id="MobiDB-lite"/>
    </source>
</evidence>
<dbReference type="Proteomes" id="UP000008854">
    <property type="component" value="Unassembled WGS sequence"/>
</dbReference>
<accession>A0A3Q0KT90</accession>
<dbReference type="FunCoup" id="A0A3Q0KT90">
    <property type="interactions" value="174"/>
</dbReference>
<keyword evidence="2" id="KW-0812">Transmembrane</keyword>
<feature type="transmembrane region" description="Helical" evidence="2">
    <location>
        <begin position="1452"/>
        <end position="1469"/>
    </location>
</feature>
<dbReference type="InParanoid" id="A0A3Q0KT90"/>
<dbReference type="WBParaSite" id="Smp_174310.2">
    <property type="protein sequence ID" value="Smp_174310.2"/>
    <property type="gene ID" value="Smp_174310"/>
</dbReference>
<name>A0A3Q0KT90_SCHMA</name>
<feature type="transmembrane region" description="Helical" evidence="2">
    <location>
        <begin position="1613"/>
        <end position="1633"/>
    </location>
</feature>
<keyword evidence="2" id="KW-0472">Membrane</keyword>
<feature type="transmembrane region" description="Helical" evidence="2">
    <location>
        <begin position="1494"/>
        <end position="1522"/>
    </location>
</feature>
<feature type="transmembrane region" description="Helical" evidence="2">
    <location>
        <begin position="1645"/>
        <end position="1668"/>
    </location>
</feature>
<dbReference type="ExpressionAtlas" id="A0A3Q0KT90">
    <property type="expression patterns" value="baseline"/>
</dbReference>
<keyword evidence="2" id="KW-1133">Transmembrane helix</keyword>
<evidence type="ECO:0000313" key="5">
    <source>
        <dbReference type="WBParaSite" id="Smp_174310.2"/>
    </source>
</evidence>
<feature type="transmembrane region" description="Helical" evidence="2">
    <location>
        <begin position="287"/>
        <end position="310"/>
    </location>
</feature>
<dbReference type="AlphaFoldDB" id="A0A3Q0KT90"/>
<proteinExistence type="predicted"/>
<organism evidence="3 4">
    <name type="scientific">Schistosoma mansoni</name>
    <name type="common">Blood fluke</name>
    <dbReference type="NCBI Taxonomy" id="6183"/>
    <lineage>
        <taxon>Eukaryota</taxon>
        <taxon>Metazoa</taxon>
        <taxon>Spiralia</taxon>
        <taxon>Lophotrochozoa</taxon>
        <taxon>Platyhelminthes</taxon>
        <taxon>Trematoda</taxon>
        <taxon>Digenea</taxon>
        <taxon>Strigeidida</taxon>
        <taxon>Schistosomatoidea</taxon>
        <taxon>Schistosomatidae</taxon>
        <taxon>Schistosoma</taxon>
    </lineage>
</organism>
<evidence type="ECO:0000313" key="3">
    <source>
        <dbReference type="Proteomes" id="UP000008854"/>
    </source>
</evidence>
<dbReference type="WBParaSite" id="Smp_174310.1">
    <property type="protein sequence ID" value="Smp_174310.1"/>
    <property type="gene ID" value="Smp_174310"/>
</dbReference>
<reference evidence="3" key="1">
    <citation type="journal article" date="2012" name="PLoS Negl. Trop. Dis.">
        <title>A systematically improved high quality genome and transcriptome of the human blood fluke Schistosoma mansoni.</title>
        <authorList>
            <person name="Protasio A.V."/>
            <person name="Tsai I.J."/>
            <person name="Babbage A."/>
            <person name="Nichol S."/>
            <person name="Hunt M."/>
            <person name="Aslett M.A."/>
            <person name="De Silva N."/>
            <person name="Velarde G.S."/>
            <person name="Anderson T.J."/>
            <person name="Clark R.C."/>
            <person name="Davidson C."/>
            <person name="Dillon G.P."/>
            <person name="Holroyd N.E."/>
            <person name="LoVerde P.T."/>
            <person name="Lloyd C."/>
            <person name="McQuillan J."/>
            <person name="Oliveira G."/>
            <person name="Otto T.D."/>
            <person name="Parker-Manuel S.J."/>
            <person name="Quail M.A."/>
            <person name="Wilson R.A."/>
            <person name="Zerlotini A."/>
            <person name="Dunne D.W."/>
            <person name="Berriman M."/>
        </authorList>
    </citation>
    <scope>NUCLEOTIDE SEQUENCE [LARGE SCALE GENOMIC DNA]</scope>
    <source>
        <strain evidence="3">Puerto Rican</strain>
    </source>
</reference>
<evidence type="ECO:0000256" key="2">
    <source>
        <dbReference type="SAM" id="Phobius"/>
    </source>
</evidence>
<feature type="region of interest" description="Disordered" evidence="1">
    <location>
        <begin position="856"/>
        <end position="887"/>
    </location>
</feature>
<keyword evidence="3" id="KW-1185">Reference proteome</keyword>
<feature type="transmembrane region" description="Helical" evidence="2">
    <location>
        <begin position="65"/>
        <end position="89"/>
    </location>
</feature>
<feature type="transmembrane region" description="Helical" evidence="2">
    <location>
        <begin position="250"/>
        <end position="275"/>
    </location>
</feature>
<dbReference type="InterPro" id="IPR039720">
    <property type="entry name" value="TMEM94"/>
</dbReference>